<evidence type="ECO:0000256" key="3">
    <source>
        <dbReference type="ARBA" id="ARBA00022989"/>
    </source>
</evidence>
<dbReference type="InterPro" id="IPR011701">
    <property type="entry name" value="MFS"/>
</dbReference>
<feature type="transmembrane region" description="Helical" evidence="6">
    <location>
        <begin position="60"/>
        <end position="78"/>
    </location>
</feature>
<accession>A0ABP9SZ63</accession>
<dbReference type="SUPFAM" id="SSF103473">
    <property type="entry name" value="MFS general substrate transporter"/>
    <property type="match status" value="1"/>
</dbReference>
<dbReference type="Pfam" id="PF07690">
    <property type="entry name" value="MFS_1"/>
    <property type="match status" value="1"/>
</dbReference>
<protein>
    <recommendedName>
        <fullName evidence="7">Major facilitator superfamily (MFS) profile domain-containing protein</fullName>
    </recommendedName>
</protein>
<dbReference type="Proteomes" id="UP001499878">
    <property type="component" value="Unassembled WGS sequence"/>
</dbReference>
<evidence type="ECO:0000256" key="6">
    <source>
        <dbReference type="SAM" id="Phobius"/>
    </source>
</evidence>
<evidence type="ECO:0000313" key="9">
    <source>
        <dbReference type="Proteomes" id="UP001499878"/>
    </source>
</evidence>
<dbReference type="InterPro" id="IPR036259">
    <property type="entry name" value="MFS_trans_sf"/>
</dbReference>
<dbReference type="EMBL" id="BAABJR010000005">
    <property type="protein sequence ID" value="GAA5207174.1"/>
    <property type="molecule type" value="Genomic_DNA"/>
</dbReference>
<sequence>MTSTPSAGTVAHISDPAQAQYRILRVLVVSQVFSGAGLAAGVTVGALLAQDMLGSTSLAGLPSALFTAGSAFTAVAVGRISQARGRRPGLATGYLTGAIGSAGVITAAVLDNPVLLFIALFVYGAGTATNLQARYAGADLAAPGHRARAVSTVLVATILGGVAGPNLTAPTSTFAETLGIPHLAGPFILSGAAYALAALVIALWLHPDPLLLARTVAETKDTEATTGTTAPDAIDTSEGRGGVVLGALVMILMQLVMVAIMTMTPVHMHDHGHGTAAGLVIAIHIGAMYLPSPLTGWLVDRYGRMKIAAASGVTLLAAGVLAALAPGGSVGFLALALALLGVGWNFGLVSGTAIITDAVPLATRAKTQGWSTSPSPSRAPPAAWPPASWSPPPATPPWPSPVASSPSPCCPPSPPPPTAASCPDRAPPRGASVPCVASTTVQPAPRDSAASRFARCVFPWPPFPCSHRTESRGPVSRSVMSSSNSAARPALRTRAPRGSAVGF</sequence>
<evidence type="ECO:0000256" key="2">
    <source>
        <dbReference type="ARBA" id="ARBA00022692"/>
    </source>
</evidence>
<feature type="transmembrane region" description="Helical" evidence="6">
    <location>
        <begin position="187"/>
        <end position="205"/>
    </location>
</feature>
<keyword evidence="9" id="KW-1185">Reference proteome</keyword>
<dbReference type="PANTHER" id="PTHR23534:SF1">
    <property type="entry name" value="MAJOR FACILITATOR SUPERFAMILY PROTEIN"/>
    <property type="match status" value="1"/>
</dbReference>
<feature type="transmembrane region" description="Helical" evidence="6">
    <location>
        <begin position="276"/>
        <end position="295"/>
    </location>
</feature>
<feature type="domain" description="Major facilitator superfamily (MFS) profile" evidence="7">
    <location>
        <begin position="23"/>
        <end position="503"/>
    </location>
</feature>
<evidence type="ECO:0000256" key="5">
    <source>
        <dbReference type="SAM" id="MobiDB-lite"/>
    </source>
</evidence>
<feature type="region of interest" description="Disordered" evidence="5">
    <location>
        <begin position="466"/>
        <end position="503"/>
    </location>
</feature>
<feature type="transmembrane region" description="Helical" evidence="6">
    <location>
        <begin position="116"/>
        <end position="137"/>
    </location>
</feature>
<evidence type="ECO:0000256" key="1">
    <source>
        <dbReference type="ARBA" id="ARBA00004651"/>
    </source>
</evidence>
<comment type="caution">
    <text evidence="8">The sequence shown here is derived from an EMBL/GenBank/DDBJ whole genome shotgun (WGS) entry which is preliminary data.</text>
</comment>
<dbReference type="InterPro" id="IPR020846">
    <property type="entry name" value="MFS_dom"/>
</dbReference>
<feature type="transmembrane region" description="Helical" evidence="6">
    <location>
        <begin position="26"/>
        <end position="48"/>
    </location>
</feature>
<evidence type="ECO:0000256" key="4">
    <source>
        <dbReference type="ARBA" id="ARBA00023136"/>
    </source>
</evidence>
<feature type="compositionally biased region" description="Pro residues" evidence="5">
    <location>
        <begin position="408"/>
        <end position="418"/>
    </location>
</feature>
<feature type="compositionally biased region" description="Pro residues" evidence="5">
    <location>
        <begin position="377"/>
        <end position="400"/>
    </location>
</feature>
<feature type="transmembrane region" description="Helical" evidence="6">
    <location>
        <begin position="331"/>
        <end position="356"/>
    </location>
</feature>
<feature type="region of interest" description="Disordered" evidence="5">
    <location>
        <begin position="367"/>
        <end position="435"/>
    </location>
</feature>
<feature type="transmembrane region" description="Helical" evidence="6">
    <location>
        <begin position="90"/>
        <end position="110"/>
    </location>
</feature>
<feature type="transmembrane region" description="Helical" evidence="6">
    <location>
        <begin position="307"/>
        <end position="325"/>
    </location>
</feature>
<dbReference type="PANTHER" id="PTHR23534">
    <property type="entry name" value="MFS PERMEASE"/>
    <property type="match status" value="1"/>
</dbReference>
<gene>
    <name evidence="8" type="ORF">GCM10023323_21610</name>
</gene>
<proteinExistence type="predicted"/>
<evidence type="ECO:0000313" key="8">
    <source>
        <dbReference type="EMBL" id="GAA5207174.1"/>
    </source>
</evidence>
<name>A0ABP9SZ63_9ACTN</name>
<dbReference type="Gene3D" id="1.20.1250.20">
    <property type="entry name" value="MFS general substrate transporter like domains"/>
    <property type="match status" value="2"/>
</dbReference>
<keyword evidence="4 6" id="KW-0472">Membrane</keyword>
<reference evidence="9" key="1">
    <citation type="journal article" date="2019" name="Int. J. Syst. Evol. Microbiol.">
        <title>The Global Catalogue of Microorganisms (GCM) 10K type strain sequencing project: providing services to taxonomists for standard genome sequencing and annotation.</title>
        <authorList>
            <consortium name="The Broad Institute Genomics Platform"/>
            <consortium name="The Broad Institute Genome Sequencing Center for Infectious Disease"/>
            <person name="Wu L."/>
            <person name="Ma J."/>
        </authorList>
    </citation>
    <scope>NUCLEOTIDE SEQUENCE [LARGE SCALE GENOMIC DNA]</scope>
    <source>
        <strain evidence="9">JCM 18306</strain>
    </source>
</reference>
<comment type="subcellular location">
    <subcellularLocation>
        <location evidence="1">Cell membrane</location>
        <topology evidence="1">Multi-pass membrane protein</topology>
    </subcellularLocation>
</comment>
<dbReference type="PROSITE" id="PS50850">
    <property type="entry name" value="MFS"/>
    <property type="match status" value="1"/>
</dbReference>
<feature type="transmembrane region" description="Helical" evidence="6">
    <location>
        <begin position="243"/>
        <end position="264"/>
    </location>
</feature>
<feature type="compositionally biased region" description="Low complexity" evidence="5">
    <location>
        <begin position="472"/>
        <end position="497"/>
    </location>
</feature>
<evidence type="ECO:0000259" key="7">
    <source>
        <dbReference type="PROSITE" id="PS50850"/>
    </source>
</evidence>
<feature type="transmembrane region" description="Helical" evidence="6">
    <location>
        <begin position="149"/>
        <end position="167"/>
    </location>
</feature>
<organism evidence="8 9">
    <name type="scientific">Streptomyces thinghirensis</name>
    <dbReference type="NCBI Taxonomy" id="551547"/>
    <lineage>
        <taxon>Bacteria</taxon>
        <taxon>Bacillati</taxon>
        <taxon>Actinomycetota</taxon>
        <taxon>Actinomycetes</taxon>
        <taxon>Kitasatosporales</taxon>
        <taxon>Streptomycetaceae</taxon>
        <taxon>Streptomyces</taxon>
    </lineage>
</organism>
<keyword evidence="2 6" id="KW-0812">Transmembrane</keyword>
<keyword evidence="3 6" id="KW-1133">Transmembrane helix</keyword>